<reference evidence="2" key="1">
    <citation type="journal article" date="2014" name="Int. J. Syst. Evol. Microbiol.">
        <title>Complete genome sequence of Corynebacterium casei LMG S-19264T (=DSM 44701T), isolated from a smear-ripened cheese.</title>
        <authorList>
            <consortium name="US DOE Joint Genome Institute (JGI-PGF)"/>
            <person name="Walter F."/>
            <person name="Albersmeier A."/>
            <person name="Kalinowski J."/>
            <person name="Ruckert C."/>
        </authorList>
    </citation>
    <scope>NUCLEOTIDE SEQUENCE</scope>
    <source>
        <strain evidence="2">JCM 4633</strain>
    </source>
</reference>
<evidence type="ECO:0000256" key="1">
    <source>
        <dbReference type="SAM" id="Phobius"/>
    </source>
</evidence>
<feature type="transmembrane region" description="Helical" evidence="1">
    <location>
        <begin position="42"/>
        <end position="74"/>
    </location>
</feature>
<evidence type="ECO:0000313" key="3">
    <source>
        <dbReference type="Proteomes" id="UP000646244"/>
    </source>
</evidence>
<organism evidence="2 3">
    <name type="scientific">Streptomyces cinnamoneus</name>
    <name type="common">Streptoverticillium cinnamoneum</name>
    <dbReference type="NCBI Taxonomy" id="53446"/>
    <lineage>
        <taxon>Bacteria</taxon>
        <taxon>Bacillati</taxon>
        <taxon>Actinomycetota</taxon>
        <taxon>Actinomycetes</taxon>
        <taxon>Kitasatosporales</taxon>
        <taxon>Streptomycetaceae</taxon>
        <taxon>Streptomyces</taxon>
        <taxon>Streptomyces cinnamoneus group</taxon>
    </lineage>
</organism>
<keyword evidence="1" id="KW-0812">Transmembrane</keyword>
<feature type="transmembrane region" description="Helical" evidence="1">
    <location>
        <begin position="160"/>
        <end position="183"/>
    </location>
</feature>
<keyword evidence="1" id="KW-1133">Transmembrane helix</keyword>
<comment type="caution">
    <text evidence="2">The sequence shown here is derived from an EMBL/GenBank/DDBJ whole genome shotgun (WGS) entry which is preliminary data.</text>
</comment>
<keyword evidence="1" id="KW-0472">Membrane</keyword>
<name>A0A918TNS4_STRCJ</name>
<feature type="transmembrane region" description="Helical" evidence="1">
    <location>
        <begin position="86"/>
        <end position="109"/>
    </location>
</feature>
<dbReference type="AlphaFoldDB" id="A0A918TNS4"/>
<dbReference type="RefSeq" id="WP_190110882.1">
    <property type="nucleotide sequence ID" value="NZ_BMVB01000011.1"/>
</dbReference>
<evidence type="ECO:0000313" key="2">
    <source>
        <dbReference type="EMBL" id="GHC56565.1"/>
    </source>
</evidence>
<dbReference type="Proteomes" id="UP000646244">
    <property type="component" value="Unassembled WGS sequence"/>
</dbReference>
<proteinExistence type="predicted"/>
<accession>A0A918TNS4</accession>
<reference evidence="2" key="2">
    <citation type="submission" date="2020-09" db="EMBL/GenBank/DDBJ databases">
        <authorList>
            <person name="Sun Q."/>
            <person name="Ohkuma M."/>
        </authorList>
    </citation>
    <scope>NUCLEOTIDE SEQUENCE</scope>
    <source>
        <strain evidence="2">JCM 4633</strain>
    </source>
</reference>
<gene>
    <name evidence="2" type="ORF">GCM10010507_36500</name>
</gene>
<sequence length="184" mass="18794">MTKVAAATVLVEMALAYASLWVWGMAHPEALPEGDAGPESPVFAVFALPVVLPFATAAALVFVCAFVLPASVLARRAETRWGGSGAWCWVPAAATVVVAAVIAVVGTAIGPAHRAATAPVYLWWWVALTVATVPAALLARLSSLRTDEGRPLQGREVLGMGCAGVCALSMGALSAVALLSALFG</sequence>
<protein>
    <submittedName>
        <fullName evidence="2">Uncharacterized protein</fullName>
    </submittedName>
</protein>
<feature type="transmembrane region" description="Helical" evidence="1">
    <location>
        <begin position="121"/>
        <end position="139"/>
    </location>
</feature>
<dbReference type="EMBL" id="BMVB01000011">
    <property type="protein sequence ID" value="GHC56565.1"/>
    <property type="molecule type" value="Genomic_DNA"/>
</dbReference>